<proteinExistence type="predicted"/>
<accession>A0ABS9LDD1</accession>
<dbReference type="Proteomes" id="UP001165368">
    <property type="component" value="Unassembled WGS sequence"/>
</dbReference>
<organism evidence="3 4">
    <name type="scientific">Arthrobacter hankyongi</name>
    <dbReference type="NCBI Taxonomy" id="2904801"/>
    <lineage>
        <taxon>Bacteria</taxon>
        <taxon>Bacillati</taxon>
        <taxon>Actinomycetota</taxon>
        <taxon>Actinomycetes</taxon>
        <taxon>Micrococcales</taxon>
        <taxon>Micrococcaceae</taxon>
        <taxon>Arthrobacter</taxon>
    </lineage>
</organism>
<evidence type="ECO:0000256" key="1">
    <source>
        <dbReference type="SAM" id="MobiDB-lite"/>
    </source>
</evidence>
<comment type="caution">
    <text evidence="3">The sequence shown here is derived from an EMBL/GenBank/DDBJ whole genome shotgun (WGS) entry which is preliminary data.</text>
</comment>
<feature type="region of interest" description="Disordered" evidence="1">
    <location>
        <begin position="160"/>
        <end position="184"/>
    </location>
</feature>
<evidence type="ECO:0000313" key="3">
    <source>
        <dbReference type="EMBL" id="MCG2624694.1"/>
    </source>
</evidence>
<reference evidence="3" key="1">
    <citation type="submission" date="2022-01" db="EMBL/GenBank/DDBJ databases">
        <authorList>
            <person name="Jo J.-H."/>
            <person name="Im W.-T."/>
        </authorList>
    </citation>
    <scope>NUCLEOTIDE SEQUENCE</scope>
    <source>
        <strain evidence="3">I2-34</strain>
    </source>
</reference>
<name>A0ABS9LDD1_9MICC</name>
<dbReference type="InterPro" id="IPR012654">
    <property type="entry name" value="CHP02391"/>
</dbReference>
<dbReference type="EMBL" id="JAKLTQ010000029">
    <property type="protein sequence ID" value="MCG2624694.1"/>
    <property type="molecule type" value="Genomic_DNA"/>
</dbReference>
<feature type="domain" description="Conserved hypothetical protein CHP02391" evidence="2">
    <location>
        <begin position="110"/>
        <end position="233"/>
    </location>
</feature>
<evidence type="ECO:0000313" key="4">
    <source>
        <dbReference type="Proteomes" id="UP001165368"/>
    </source>
</evidence>
<protein>
    <submittedName>
        <fullName evidence="3">TIGR02391 family protein</fullName>
    </submittedName>
</protein>
<dbReference type="Pfam" id="PF09509">
    <property type="entry name" value="Hypoth_Ymh"/>
    <property type="match status" value="1"/>
</dbReference>
<evidence type="ECO:0000259" key="2">
    <source>
        <dbReference type="Pfam" id="PF09509"/>
    </source>
</evidence>
<keyword evidence="4" id="KW-1185">Reference proteome</keyword>
<gene>
    <name evidence="3" type="ORF">LVY72_22655</name>
</gene>
<sequence length="241" mass="27179">MDNEWALTELRRFIQLTQLQQPQSGGGVVYMGDFATPVGNRSDIIASAQIVEQILDRVLPRWRTEIRDDGKRRWTLHREAAQRAVVQIEQQAMIAEKLGDNAPMINTSAFHAWAWEGARSLWHSGHYREAVRAASVKVNAELQNKLGRRDVSEQTLFQEAFSNEAPQPGKPRLRPQGDDDGKTARSVRRGIVALAEGCYAAIRNPASHDHLDEFPEQLALEQLAAFSLLARWIDAADLLRH</sequence>
<dbReference type="RefSeq" id="WP_237826954.1">
    <property type="nucleotide sequence ID" value="NZ_JAKLTQ010000029.1"/>
</dbReference>